<name>A0AAX2BNT8_CITAM</name>
<evidence type="ECO:0000313" key="1">
    <source>
        <dbReference type="EMBL" id="SBA20774.1"/>
    </source>
</evidence>
<dbReference type="AlphaFoldDB" id="A0AAX2BNT8"/>
<gene>
    <name evidence="1" type="ORF">CITRO92_4202</name>
</gene>
<evidence type="ECO:0000313" key="2">
    <source>
        <dbReference type="Proteomes" id="UP000245995"/>
    </source>
</evidence>
<dbReference type="EMBL" id="LT556085">
    <property type="protein sequence ID" value="SBA20774.1"/>
    <property type="molecule type" value="Genomic_DNA"/>
</dbReference>
<protein>
    <submittedName>
        <fullName evidence="1">Uncharacterized protein</fullName>
    </submittedName>
</protein>
<dbReference type="RefSeq" id="WP_109740394.1">
    <property type="nucleotide sequence ID" value="NZ_LT556085.1"/>
</dbReference>
<proteinExistence type="predicted"/>
<accession>A0AAX2BNT8</accession>
<organism evidence="1 2">
    <name type="scientific">Citrobacter amalonaticus</name>
    <dbReference type="NCBI Taxonomy" id="35703"/>
    <lineage>
        <taxon>Bacteria</taxon>
        <taxon>Pseudomonadati</taxon>
        <taxon>Pseudomonadota</taxon>
        <taxon>Gammaproteobacteria</taxon>
        <taxon>Enterobacterales</taxon>
        <taxon>Enterobacteriaceae</taxon>
        <taxon>Citrobacter</taxon>
    </lineage>
</organism>
<sequence length="100" mass="11508">MIGAYKRYTLRRDLFRRFTSIRESTGAQLKLVTEAYGVLSIFAVLPQMSIAEFNQLYPAYAYIDNGGDIVPTLRFELLKSTDSDVLDCVRDLFNKWSSKQ</sequence>
<dbReference type="Proteomes" id="UP000245995">
    <property type="component" value="Chromosome CITRO92"/>
</dbReference>
<reference evidence="1 2" key="1">
    <citation type="submission" date="2016-04" db="EMBL/GenBank/DDBJ databases">
        <authorList>
            <person name="Regsiter A."/>
            <person name="William W."/>
        </authorList>
    </citation>
    <scope>NUCLEOTIDE SEQUENCE [LARGE SCALE GENOMIC DNA]</scope>
    <source>
        <strain evidence="1 2">92</strain>
    </source>
</reference>